<feature type="transmembrane region" description="Helical" evidence="1">
    <location>
        <begin position="27"/>
        <end position="46"/>
    </location>
</feature>
<proteinExistence type="predicted"/>
<protein>
    <submittedName>
        <fullName evidence="2">Uncharacterized protein</fullName>
    </submittedName>
</protein>
<reference evidence="3" key="1">
    <citation type="submission" date="2017-08" db="EMBL/GenBank/DDBJ databases">
        <authorList>
            <person name="Puglisi K.M."/>
            <person name="Abker F."/>
            <person name="Adetunja A."/>
            <person name="Azinge I."/>
            <person name="Baskerville V."/>
            <person name="Brown C."/>
            <person name="Cabassa I."/>
            <person name="Cannady D."/>
            <person name="Duran G."/>
            <person name="Franklin M."/>
            <person name="Kontchou K."/>
            <person name="Kelly K."/>
            <person name="Mohamed A."/>
            <person name="Okusolubo T."/>
            <person name="Oriala D."/>
            <person name="Shrestha A."/>
            <person name="Song A."/>
            <person name="Spruill R."/>
            <person name="Williams K."/>
            <person name="Nunn R."/>
            <person name="Johnson A."/>
            <person name="Erill I."/>
            <person name="Caruso S.M."/>
        </authorList>
    </citation>
    <scope>NUCLEOTIDE SEQUENCE [LARGE SCALE GENOMIC DNA]</scope>
</reference>
<sequence>MFNLSVGIIMWGFFLHHVYHREAGDSVWGIFVLAFLASLHTFVSVISL</sequence>
<evidence type="ECO:0000313" key="2">
    <source>
        <dbReference type="EMBL" id="ASZ75738.1"/>
    </source>
</evidence>
<evidence type="ECO:0000256" key="1">
    <source>
        <dbReference type="SAM" id="Phobius"/>
    </source>
</evidence>
<name>A0A249XUU5_9CAUD</name>
<keyword evidence="1" id="KW-0812">Transmembrane</keyword>
<keyword evidence="1" id="KW-0472">Membrane</keyword>
<dbReference type="Proteomes" id="UP000223534">
    <property type="component" value="Segment"/>
</dbReference>
<dbReference type="EMBL" id="MF765814">
    <property type="protein sequence ID" value="ASZ75738.1"/>
    <property type="molecule type" value="Genomic_DNA"/>
</dbReference>
<organism evidence="2 3">
    <name type="scientific">Bacillus phage Taffo16</name>
    <dbReference type="NCBI Taxonomy" id="2030094"/>
    <lineage>
        <taxon>Viruses</taxon>
        <taxon>Duplodnaviria</taxon>
        <taxon>Heunggongvirae</taxon>
        <taxon>Uroviricota</taxon>
        <taxon>Caudoviricetes</taxon>
        <taxon>Herelleviridae</taxon>
        <taxon>Bastillevirinae</taxon>
        <taxon>Bequatrovirus</taxon>
        <taxon>Bequatrovirus riley</taxon>
    </lineage>
</organism>
<accession>A0A249XUU5</accession>
<gene>
    <name evidence="2" type="ORF">TAFFO16_5</name>
</gene>
<evidence type="ECO:0000313" key="3">
    <source>
        <dbReference type="Proteomes" id="UP000223534"/>
    </source>
</evidence>
<keyword evidence="1" id="KW-1133">Transmembrane helix</keyword>